<dbReference type="InterPro" id="IPR031811">
    <property type="entry name" value="ALGX/ALGJ_SGNH-like"/>
</dbReference>
<organism evidence="9 10">
    <name type="scientific">Shimia isoporae</name>
    <dbReference type="NCBI Taxonomy" id="647720"/>
    <lineage>
        <taxon>Bacteria</taxon>
        <taxon>Pseudomonadati</taxon>
        <taxon>Pseudomonadota</taxon>
        <taxon>Alphaproteobacteria</taxon>
        <taxon>Rhodobacterales</taxon>
        <taxon>Roseobacteraceae</taxon>
    </lineage>
</organism>
<keyword evidence="5" id="KW-0574">Periplasm</keyword>
<dbReference type="EMBL" id="SMGR01000001">
    <property type="protein sequence ID" value="TCL08830.1"/>
    <property type="molecule type" value="Genomic_DNA"/>
</dbReference>
<comment type="subcellular location">
    <subcellularLocation>
        <location evidence="1">Periplasm</location>
    </subcellularLocation>
</comment>
<reference evidence="9 10" key="1">
    <citation type="submission" date="2019-03" db="EMBL/GenBank/DDBJ databases">
        <title>Genomic Encyclopedia of Archaeal and Bacterial Type Strains, Phase II (KMG-II): from individual species to whole genera.</title>
        <authorList>
            <person name="Goeker M."/>
        </authorList>
    </citation>
    <scope>NUCLEOTIDE SEQUENCE [LARGE SCALE GENOMIC DNA]</scope>
    <source>
        <strain evidence="9 10">DSM 26433</strain>
    </source>
</reference>
<feature type="signal peptide" evidence="7">
    <location>
        <begin position="1"/>
        <end position="30"/>
    </location>
</feature>
<dbReference type="AlphaFoldDB" id="A0A4V2Q3W9"/>
<keyword evidence="10" id="KW-1185">Reference proteome</keyword>
<evidence type="ECO:0000256" key="3">
    <source>
        <dbReference type="ARBA" id="ARBA00022679"/>
    </source>
</evidence>
<accession>A0A4V2Q3W9</accession>
<gene>
    <name evidence="9" type="ORF">BXY66_0870</name>
</gene>
<dbReference type="UniPathway" id="UPA00286"/>
<feature type="chain" id="PRO_5020384533" evidence="7">
    <location>
        <begin position="31"/>
        <end position="334"/>
    </location>
</feature>
<evidence type="ECO:0000256" key="7">
    <source>
        <dbReference type="SAM" id="SignalP"/>
    </source>
</evidence>
<protein>
    <submittedName>
        <fullName evidence="9">Alginate O-acetyltransferase complex protein AlgJ</fullName>
    </submittedName>
</protein>
<sequence length="334" mass="36624">MQSHSDTISTLCIVALTVVFSLGAISNTHAGDPTHGWLKGTYQRGYESRFERSVPANDGAVALWAAVKWSLFQEMSTGAVASKDGWLFTAEEFSEPGETRDLREELARVGKILAKYGISLVPVIVPDKARMHEHHLARGRSEKFASRYDRALSSIKAAGLVGVDLRDALSFPDSFKRTDTHWSPEGARRAALEIAAVVSIYDFPHTNVTTVETGSVLFEGDLIAFVPTGQFRARVGPPREYIKTFETSVTPAGDLFQEVTIPVALVGTSFSAKQEFHFEGFLKQALQADVLNASSVGQGPFVPMDTFLDEISKLSSLPSVVVWEIPERFLSSQR</sequence>
<keyword evidence="6" id="KW-0016">Alginate biosynthesis</keyword>
<dbReference type="Proteomes" id="UP000295673">
    <property type="component" value="Unassembled WGS sequence"/>
</dbReference>
<dbReference type="OrthoDB" id="9760774at2"/>
<feature type="domain" description="AlgX/AlgJ SGNH hydrolase-like" evidence="8">
    <location>
        <begin position="80"/>
        <end position="327"/>
    </location>
</feature>
<evidence type="ECO:0000256" key="4">
    <source>
        <dbReference type="ARBA" id="ARBA00022729"/>
    </source>
</evidence>
<dbReference type="GO" id="GO:0042597">
    <property type="term" value="C:periplasmic space"/>
    <property type="evidence" value="ECO:0007669"/>
    <property type="project" value="UniProtKB-SubCell"/>
</dbReference>
<evidence type="ECO:0000259" key="8">
    <source>
        <dbReference type="Pfam" id="PF16822"/>
    </source>
</evidence>
<name>A0A4V2Q3W9_9RHOB</name>
<keyword evidence="4 7" id="KW-0732">Signal</keyword>
<dbReference type="GO" id="GO:0042121">
    <property type="term" value="P:alginic acid biosynthetic process"/>
    <property type="evidence" value="ECO:0007669"/>
    <property type="project" value="UniProtKB-UniPathway"/>
</dbReference>
<comment type="pathway">
    <text evidence="2">Glycan biosynthesis; alginate biosynthesis.</text>
</comment>
<dbReference type="Pfam" id="PF16822">
    <property type="entry name" value="ALGX"/>
    <property type="match status" value="1"/>
</dbReference>
<evidence type="ECO:0000313" key="10">
    <source>
        <dbReference type="Proteomes" id="UP000295673"/>
    </source>
</evidence>
<evidence type="ECO:0000256" key="2">
    <source>
        <dbReference type="ARBA" id="ARBA00005182"/>
    </source>
</evidence>
<dbReference type="GO" id="GO:0016740">
    <property type="term" value="F:transferase activity"/>
    <property type="evidence" value="ECO:0007669"/>
    <property type="project" value="UniProtKB-KW"/>
</dbReference>
<evidence type="ECO:0000313" key="9">
    <source>
        <dbReference type="EMBL" id="TCL08830.1"/>
    </source>
</evidence>
<keyword evidence="3 9" id="KW-0808">Transferase</keyword>
<comment type="caution">
    <text evidence="9">The sequence shown here is derived from an EMBL/GenBank/DDBJ whole genome shotgun (WGS) entry which is preliminary data.</text>
</comment>
<evidence type="ECO:0000256" key="5">
    <source>
        <dbReference type="ARBA" id="ARBA00022764"/>
    </source>
</evidence>
<proteinExistence type="predicted"/>
<dbReference type="RefSeq" id="WP_132858924.1">
    <property type="nucleotide sequence ID" value="NZ_SMGR01000001.1"/>
</dbReference>
<evidence type="ECO:0000256" key="1">
    <source>
        <dbReference type="ARBA" id="ARBA00004418"/>
    </source>
</evidence>
<evidence type="ECO:0000256" key="6">
    <source>
        <dbReference type="ARBA" id="ARBA00022841"/>
    </source>
</evidence>